<dbReference type="AlphaFoldDB" id="A0A0D2NVF4"/>
<keyword evidence="4" id="KW-1185">Reference proteome</keyword>
<protein>
    <submittedName>
        <fullName evidence="3">Uncharacterized protein</fullName>
    </submittedName>
</protein>
<feature type="coiled-coil region" evidence="1">
    <location>
        <begin position="42"/>
        <end position="69"/>
    </location>
</feature>
<name>A0A0D2NVF4_HYPSF</name>
<keyword evidence="1" id="KW-0175">Coiled coil</keyword>
<evidence type="ECO:0000313" key="3">
    <source>
        <dbReference type="EMBL" id="KJA12545.1"/>
    </source>
</evidence>
<accession>A0A0D2NVF4</accession>
<organism evidence="3 4">
    <name type="scientific">Hypholoma sublateritium (strain FD-334 SS-4)</name>
    <dbReference type="NCBI Taxonomy" id="945553"/>
    <lineage>
        <taxon>Eukaryota</taxon>
        <taxon>Fungi</taxon>
        <taxon>Dikarya</taxon>
        <taxon>Basidiomycota</taxon>
        <taxon>Agaricomycotina</taxon>
        <taxon>Agaricomycetes</taxon>
        <taxon>Agaricomycetidae</taxon>
        <taxon>Agaricales</taxon>
        <taxon>Agaricineae</taxon>
        <taxon>Strophariaceae</taxon>
        <taxon>Hypholoma</taxon>
    </lineage>
</organism>
<dbReference type="EMBL" id="KN818163">
    <property type="protein sequence ID" value="KJA12545.1"/>
    <property type="molecule type" value="Genomic_DNA"/>
</dbReference>
<gene>
    <name evidence="3" type="ORF">HYPSUDRAFT_210407</name>
</gene>
<evidence type="ECO:0000313" key="4">
    <source>
        <dbReference type="Proteomes" id="UP000054270"/>
    </source>
</evidence>
<dbReference type="Proteomes" id="UP000054270">
    <property type="component" value="Unassembled WGS sequence"/>
</dbReference>
<evidence type="ECO:0000256" key="2">
    <source>
        <dbReference type="SAM" id="MobiDB-lite"/>
    </source>
</evidence>
<feature type="region of interest" description="Disordered" evidence="2">
    <location>
        <begin position="1"/>
        <end position="24"/>
    </location>
</feature>
<evidence type="ECO:0000256" key="1">
    <source>
        <dbReference type="SAM" id="Coils"/>
    </source>
</evidence>
<proteinExistence type="predicted"/>
<sequence>MFTEESESGGSPAHPASPRPTPDKNTSLAFPCILCQHSLVTIEKLEHAVAKQNRRINSLANRLRAFENELLDDLDGCADSDDSDVGTVTPSKNSNSIDCIPISTAHFSGTEVGVDSEGTSLLVRGPIVMPAAGEPSRSQDTAAAGSALAPANRNPKRVRHTRGRKLCREGAFIVRRT</sequence>
<reference evidence="4" key="1">
    <citation type="submission" date="2014-04" db="EMBL/GenBank/DDBJ databases">
        <title>Evolutionary Origins and Diversification of the Mycorrhizal Mutualists.</title>
        <authorList>
            <consortium name="DOE Joint Genome Institute"/>
            <consortium name="Mycorrhizal Genomics Consortium"/>
            <person name="Kohler A."/>
            <person name="Kuo A."/>
            <person name="Nagy L.G."/>
            <person name="Floudas D."/>
            <person name="Copeland A."/>
            <person name="Barry K.W."/>
            <person name="Cichocki N."/>
            <person name="Veneault-Fourrey C."/>
            <person name="LaButti K."/>
            <person name="Lindquist E.A."/>
            <person name="Lipzen A."/>
            <person name="Lundell T."/>
            <person name="Morin E."/>
            <person name="Murat C."/>
            <person name="Riley R."/>
            <person name="Ohm R."/>
            <person name="Sun H."/>
            <person name="Tunlid A."/>
            <person name="Henrissat B."/>
            <person name="Grigoriev I.V."/>
            <person name="Hibbett D.S."/>
            <person name="Martin F."/>
        </authorList>
    </citation>
    <scope>NUCLEOTIDE SEQUENCE [LARGE SCALE GENOMIC DNA]</scope>
    <source>
        <strain evidence="4">FD-334 SS-4</strain>
    </source>
</reference>
<feature type="region of interest" description="Disordered" evidence="2">
    <location>
        <begin position="131"/>
        <end position="162"/>
    </location>
</feature>